<dbReference type="EMBL" id="KZ107848">
    <property type="protein sequence ID" value="OSS47462.1"/>
    <property type="molecule type" value="Genomic_DNA"/>
</dbReference>
<dbReference type="AlphaFoldDB" id="A0A1Y2LV28"/>
<accession>A0A1Y2LV28</accession>
<keyword evidence="2" id="KW-1185">Reference proteome</keyword>
<protein>
    <submittedName>
        <fullName evidence="1">Uncharacterized protein</fullName>
    </submittedName>
</protein>
<dbReference type="Proteomes" id="UP000193240">
    <property type="component" value="Unassembled WGS sequence"/>
</dbReference>
<dbReference type="InParanoid" id="A0A1Y2LV28"/>
<evidence type="ECO:0000313" key="2">
    <source>
        <dbReference type="Proteomes" id="UP000193240"/>
    </source>
</evidence>
<proteinExistence type="predicted"/>
<reference evidence="1 2" key="1">
    <citation type="journal article" date="2017" name="Genome Announc.">
        <title>Genome sequence of the saprophytic ascomycete Epicoccum nigrum ICMP 19927 strain isolated from New Zealand.</title>
        <authorList>
            <person name="Fokin M."/>
            <person name="Fleetwood D."/>
            <person name="Weir B.S."/>
            <person name="Villas-Boas S.G."/>
        </authorList>
    </citation>
    <scope>NUCLEOTIDE SEQUENCE [LARGE SCALE GENOMIC DNA]</scope>
    <source>
        <strain evidence="1 2">ICMP 19927</strain>
    </source>
</reference>
<evidence type="ECO:0000313" key="1">
    <source>
        <dbReference type="EMBL" id="OSS47462.1"/>
    </source>
</evidence>
<organism evidence="1 2">
    <name type="scientific">Epicoccum nigrum</name>
    <name type="common">Soil fungus</name>
    <name type="synonym">Epicoccum purpurascens</name>
    <dbReference type="NCBI Taxonomy" id="105696"/>
    <lineage>
        <taxon>Eukaryota</taxon>
        <taxon>Fungi</taxon>
        <taxon>Dikarya</taxon>
        <taxon>Ascomycota</taxon>
        <taxon>Pezizomycotina</taxon>
        <taxon>Dothideomycetes</taxon>
        <taxon>Pleosporomycetidae</taxon>
        <taxon>Pleosporales</taxon>
        <taxon>Pleosporineae</taxon>
        <taxon>Didymellaceae</taxon>
        <taxon>Epicoccum</taxon>
    </lineage>
</organism>
<name>A0A1Y2LV28_EPING</name>
<sequence>MTNPDCTDIMEQLQYHPNNGAQWEIFMHYLNTRIRLGFEEDGEEGLFQHVDWSVQEGPELQNADEDEVRA</sequence>
<gene>
    <name evidence="1" type="ORF">B5807_07223</name>
</gene>